<reference evidence="1" key="1">
    <citation type="submission" date="2016-10" db="EMBL/GenBank/DDBJ databases">
        <authorList>
            <person name="de Groot N.N."/>
        </authorList>
    </citation>
    <scope>NUCLEOTIDE SEQUENCE</scope>
</reference>
<sequence>MDAIVAAMNAQFKNDKKHAYASHNLDLDVEGKQPADALPASTTFTHAITVKGVDNAGFTITLDNGSNDGVDPAQTSSIDDAAATNSGDNKVAIGSGDITSDLRTNPAFTPNYAIYGPLYTLRDSGSGYSAKAMLKATTEMDANTGAIAWDSIDLTRAENEWFANNLFNLFDINGKSGYWVYLEDKGADSVAIDASATFTPAYTYYFDTTLNAGAYATTNVINNGQLQVTITGLNDAVAGSAYAIIGGGEEVALKRDGNTNNFTATVSDYGLQSFAEGSNIDVKVRAVNGKGEAVSASNVVIIDYLKPATPTATIPSTNGAIDVTLDSNGSTKFYVFDTDIPELKSARDTALGLSGTAATAFETNATFNACSKYDFGVDKTLRIVAADGDIDKANLSDQIEFKYTSLLKGATVLVHDPSSSALKAQIGKVYDDSCSPTVQTSPSQNVGVSIASLDPNKIKIAAISFQAIEGSTFDQSTAWTSDYALPATTTAVVQIQNTPEYAGKTFFVEYNGKIYKGAFPSDKNSADASIPNPITLATIPSANTTLR</sequence>
<name>A0A1W1CBD8_9ZZZZ</name>
<accession>A0A1W1CBD8</accession>
<evidence type="ECO:0000313" key="1">
    <source>
        <dbReference type="EMBL" id="SFV63057.1"/>
    </source>
</evidence>
<proteinExistence type="predicted"/>
<dbReference type="EMBL" id="FPHH01000069">
    <property type="protein sequence ID" value="SFV63057.1"/>
    <property type="molecule type" value="Genomic_DNA"/>
</dbReference>
<gene>
    <name evidence="1" type="ORF">MNB_SM-5-792</name>
</gene>
<protein>
    <submittedName>
        <fullName evidence="1">Uncharacterized protein</fullName>
    </submittedName>
</protein>
<dbReference type="AlphaFoldDB" id="A0A1W1CBD8"/>
<organism evidence="1">
    <name type="scientific">hydrothermal vent metagenome</name>
    <dbReference type="NCBI Taxonomy" id="652676"/>
    <lineage>
        <taxon>unclassified sequences</taxon>
        <taxon>metagenomes</taxon>
        <taxon>ecological metagenomes</taxon>
    </lineage>
</organism>